<feature type="domain" description="Protein kinase" evidence="10">
    <location>
        <begin position="49"/>
        <end position="333"/>
    </location>
</feature>
<dbReference type="PROSITE" id="PS50011">
    <property type="entry name" value="PROTEIN_KINASE_DOM"/>
    <property type="match status" value="1"/>
</dbReference>
<dbReference type="AlphaFoldDB" id="A0A1X2GS67"/>
<keyword evidence="4 7" id="KW-0547">Nucleotide-binding</keyword>
<name>A0A1X2GS67_9FUNG</name>
<protein>
    <submittedName>
        <fullName evidence="11">Pkinase-domain-containing protein</fullName>
    </submittedName>
</protein>
<evidence type="ECO:0000256" key="8">
    <source>
        <dbReference type="RuleBase" id="RU000304"/>
    </source>
</evidence>
<dbReference type="FunFam" id="3.30.200.20:FF:000172">
    <property type="entry name" value="cyclin-dependent kinase G-2 isoform X1"/>
    <property type="match status" value="1"/>
</dbReference>
<keyword evidence="5 11" id="KW-0418">Kinase</keyword>
<dbReference type="Proteomes" id="UP000242146">
    <property type="component" value="Unassembled WGS sequence"/>
</dbReference>
<keyword evidence="3" id="KW-0808">Transferase</keyword>
<dbReference type="InterPro" id="IPR000719">
    <property type="entry name" value="Prot_kinase_dom"/>
</dbReference>
<keyword evidence="2 8" id="KW-0723">Serine/threonine-protein kinase</keyword>
<dbReference type="GO" id="GO:0005634">
    <property type="term" value="C:nucleus"/>
    <property type="evidence" value="ECO:0007669"/>
    <property type="project" value="TreeGrafter"/>
</dbReference>
<evidence type="ECO:0000256" key="9">
    <source>
        <dbReference type="SAM" id="MobiDB-lite"/>
    </source>
</evidence>
<dbReference type="PROSITE" id="PS00107">
    <property type="entry name" value="PROTEIN_KINASE_ATP"/>
    <property type="match status" value="1"/>
</dbReference>
<evidence type="ECO:0000256" key="7">
    <source>
        <dbReference type="PROSITE-ProRule" id="PRU10141"/>
    </source>
</evidence>
<feature type="compositionally biased region" description="Basic and acidic residues" evidence="9">
    <location>
        <begin position="356"/>
        <end position="378"/>
    </location>
</feature>
<dbReference type="EMBL" id="MCGT01000004">
    <property type="protein sequence ID" value="ORX60312.1"/>
    <property type="molecule type" value="Genomic_DNA"/>
</dbReference>
<dbReference type="GO" id="GO:0007346">
    <property type="term" value="P:regulation of mitotic cell cycle"/>
    <property type="evidence" value="ECO:0007669"/>
    <property type="project" value="TreeGrafter"/>
</dbReference>
<evidence type="ECO:0000256" key="4">
    <source>
        <dbReference type="ARBA" id="ARBA00022741"/>
    </source>
</evidence>
<sequence>MPEDGCNSSMTNSNGNSEISFPSLLTVRQRKLECKPLPFFGDCRDINDFEKINRVGEGTYGIVYRVKDVKNGQTMAVKRIRMERETDGMPISSLREISILKRMKHPNIVNVMDVAVGRQLDSIFLIMEYCEQDLGTILDMVKTPYTPSEVKCLMLQLLRGLEYCHNHSIIHRDLKMSNLLLTARGVLKIADFGMARTLSLPGKPMTPNVVTLWYRSPELLLGEAKYTTAVDLWSVGCIMGELIQHRPLLPGNTEQAQLTKIAELLGVPSETVWPGFKDLPLAKAFVFPDIPSSNVHTIFPRISKQTSHLLSGLLCYNPKARFTIKQALQHAYFFESPRAQDPAMLPTHPDLRKQISEQEQNRRVQEQERKNRVLHLMDDSGSDNPIMRYKKQKLV</sequence>
<dbReference type="PROSITE" id="PS00108">
    <property type="entry name" value="PROTEIN_KINASE_ST"/>
    <property type="match status" value="1"/>
</dbReference>
<keyword evidence="6 7" id="KW-0067">ATP-binding</keyword>
<dbReference type="PANTHER" id="PTHR24056">
    <property type="entry name" value="CELL DIVISION PROTEIN KINASE"/>
    <property type="match status" value="1"/>
</dbReference>
<keyword evidence="12" id="KW-1185">Reference proteome</keyword>
<dbReference type="InterPro" id="IPR017441">
    <property type="entry name" value="Protein_kinase_ATP_BS"/>
</dbReference>
<evidence type="ECO:0000313" key="12">
    <source>
        <dbReference type="Proteomes" id="UP000242146"/>
    </source>
</evidence>
<evidence type="ECO:0000256" key="2">
    <source>
        <dbReference type="ARBA" id="ARBA00022527"/>
    </source>
</evidence>
<gene>
    <name evidence="11" type="ORF">DM01DRAFT_1332469</name>
</gene>
<organism evidence="11 12">
    <name type="scientific">Hesseltinella vesiculosa</name>
    <dbReference type="NCBI Taxonomy" id="101127"/>
    <lineage>
        <taxon>Eukaryota</taxon>
        <taxon>Fungi</taxon>
        <taxon>Fungi incertae sedis</taxon>
        <taxon>Mucoromycota</taxon>
        <taxon>Mucoromycotina</taxon>
        <taxon>Mucoromycetes</taxon>
        <taxon>Mucorales</taxon>
        <taxon>Cunninghamellaceae</taxon>
        <taxon>Hesseltinella</taxon>
    </lineage>
</organism>
<dbReference type="InterPro" id="IPR011009">
    <property type="entry name" value="Kinase-like_dom_sf"/>
</dbReference>
<dbReference type="OrthoDB" id="1732493at2759"/>
<comment type="caution">
    <text evidence="11">The sequence shown here is derived from an EMBL/GenBank/DDBJ whole genome shotgun (WGS) entry which is preliminary data.</text>
</comment>
<dbReference type="Gene3D" id="1.10.510.10">
    <property type="entry name" value="Transferase(Phosphotransferase) domain 1"/>
    <property type="match status" value="1"/>
</dbReference>
<dbReference type="FunFam" id="1.10.510.10:FF:000533">
    <property type="entry name" value="cyclin-dependent kinase 10"/>
    <property type="match status" value="1"/>
</dbReference>
<dbReference type="SUPFAM" id="SSF56112">
    <property type="entry name" value="Protein kinase-like (PK-like)"/>
    <property type="match status" value="1"/>
</dbReference>
<dbReference type="Pfam" id="PF00069">
    <property type="entry name" value="Pkinase"/>
    <property type="match status" value="1"/>
</dbReference>
<evidence type="ECO:0000259" key="10">
    <source>
        <dbReference type="PROSITE" id="PS50011"/>
    </source>
</evidence>
<proteinExistence type="inferred from homology"/>
<evidence type="ECO:0000256" key="1">
    <source>
        <dbReference type="ARBA" id="ARBA00006485"/>
    </source>
</evidence>
<dbReference type="GO" id="GO:0010556">
    <property type="term" value="P:regulation of macromolecule biosynthetic process"/>
    <property type="evidence" value="ECO:0007669"/>
    <property type="project" value="UniProtKB-ARBA"/>
</dbReference>
<dbReference type="SMART" id="SM00220">
    <property type="entry name" value="S_TKc"/>
    <property type="match status" value="1"/>
</dbReference>
<evidence type="ECO:0000256" key="5">
    <source>
        <dbReference type="ARBA" id="ARBA00022777"/>
    </source>
</evidence>
<evidence type="ECO:0000256" key="3">
    <source>
        <dbReference type="ARBA" id="ARBA00022679"/>
    </source>
</evidence>
<feature type="binding site" evidence="7">
    <location>
        <position position="78"/>
    </location>
    <ligand>
        <name>ATP</name>
        <dbReference type="ChEBI" id="CHEBI:30616"/>
    </ligand>
</feature>
<dbReference type="STRING" id="101127.A0A1X2GS67"/>
<evidence type="ECO:0000256" key="6">
    <source>
        <dbReference type="ARBA" id="ARBA00022840"/>
    </source>
</evidence>
<dbReference type="Gene3D" id="3.30.200.20">
    <property type="entry name" value="Phosphorylase Kinase, domain 1"/>
    <property type="match status" value="1"/>
</dbReference>
<dbReference type="PANTHER" id="PTHR24056:SF508">
    <property type="entry name" value="CYCLIN-DEPENDENT KINASE 10"/>
    <property type="match status" value="1"/>
</dbReference>
<feature type="region of interest" description="Disordered" evidence="9">
    <location>
        <begin position="356"/>
        <end position="385"/>
    </location>
</feature>
<comment type="similarity">
    <text evidence="1">Belongs to the protein kinase superfamily. CMGC Ser/Thr protein kinase family. CDC2/CDKX subfamily.</text>
</comment>
<dbReference type="GO" id="GO:0004674">
    <property type="term" value="F:protein serine/threonine kinase activity"/>
    <property type="evidence" value="ECO:0007669"/>
    <property type="project" value="UniProtKB-KW"/>
</dbReference>
<accession>A0A1X2GS67</accession>
<dbReference type="GO" id="GO:0005524">
    <property type="term" value="F:ATP binding"/>
    <property type="evidence" value="ECO:0007669"/>
    <property type="project" value="UniProtKB-UniRule"/>
</dbReference>
<reference evidence="11 12" key="1">
    <citation type="submission" date="2016-07" db="EMBL/GenBank/DDBJ databases">
        <title>Pervasive Adenine N6-methylation of Active Genes in Fungi.</title>
        <authorList>
            <consortium name="DOE Joint Genome Institute"/>
            <person name="Mondo S.J."/>
            <person name="Dannebaum R.O."/>
            <person name="Kuo R.C."/>
            <person name="Labutti K."/>
            <person name="Haridas S."/>
            <person name="Kuo A."/>
            <person name="Salamov A."/>
            <person name="Ahrendt S.R."/>
            <person name="Lipzen A."/>
            <person name="Sullivan W."/>
            <person name="Andreopoulos W.B."/>
            <person name="Clum A."/>
            <person name="Lindquist E."/>
            <person name="Daum C."/>
            <person name="Ramamoorthy G.K."/>
            <person name="Gryganskyi A."/>
            <person name="Culley D."/>
            <person name="Magnuson J.K."/>
            <person name="James T.Y."/>
            <person name="O'Malley M.A."/>
            <person name="Stajich J.E."/>
            <person name="Spatafora J.W."/>
            <person name="Visel A."/>
            <person name="Grigoriev I.V."/>
        </authorList>
    </citation>
    <scope>NUCLEOTIDE SEQUENCE [LARGE SCALE GENOMIC DNA]</scope>
    <source>
        <strain evidence="11 12">NRRL 3301</strain>
    </source>
</reference>
<dbReference type="GO" id="GO:0080090">
    <property type="term" value="P:regulation of primary metabolic process"/>
    <property type="evidence" value="ECO:0007669"/>
    <property type="project" value="UniProtKB-ARBA"/>
</dbReference>
<evidence type="ECO:0000313" key="11">
    <source>
        <dbReference type="EMBL" id="ORX60312.1"/>
    </source>
</evidence>
<dbReference type="InterPro" id="IPR008271">
    <property type="entry name" value="Ser/Thr_kinase_AS"/>
</dbReference>
<dbReference type="InterPro" id="IPR050108">
    <property type="entry name" value="CDK"/>
</dbReference>